<evidence type="ECO:0000256" key="3">
    <source>
        <dbReference type="ARBA" id="ARBA00022432"/>
    </source>
</evidence>
<dbReference type="SUPFAM" id="SSF51351">
    <property type="entry name" value="Triosephosphate isomerase (TIM)"/>
    <property type="match status" value="1"/>
</dbReference>
<dbReference type="PROSITE" id="PS51440">
    <property type="entry name" value="TIM_2"/>
    <property type="match status" value="1"/>
</dbReference>
<keyword evidence="5 7" id="KW-0324">Glycolysis</keyword>
<evidence type="ECO:0000256" key="4">
    <source>
        <dbReference type="ARBA" id="ARBA00022490"/>
    </source>
</evidence>
<evidence type="ECO:0000256" key="1">
    <source>
        <dbReference type="ARBA" id="ARBA00004939"/>
    </source>
</evidence>
<comment type="pathway">
    <text evidence="7 8">Carbohydrate biosynthesis; gluconeogenesis.</text>
</comment>
<comment type="similarity">
    <text evidence="2 7 8">Belongs to the triosephosphate isomerase family.</text>
</comment>
<dbReference type="PANTHER" id="PTHR21139:SF42">
    <property type="entry name" value="TRIOSEPHOSPHATE ISOMERASE"/>
    <property type="match status" value="1"/>
</dbReference>
<comment type="pathway">
    <text evidence="7 8">Carbohydrate degradation; glycolysis; D-glyceraldehyde 3-phosphate from glycerone phosphate: step 1/1.</text>
</comment>
<feature type="binding site" evidence="7">
    <location>
        <position position="174"/>
    </location>
    <ligand>
        <name>substrate</name>
    </ligand>
</feature>
<comment type="caution">
    <text evidence="9">The sequence shown here is derived from an EMBL/GenBank/DDBJ whole genome shotgun (WGS) entry which is preliminary data.</text>
</comment>
<feature type="binding site" evidence="7">
    <location>
        <position position="213"/>
    </location>
    <ligand>
        <name>substrate</name>
    </ligand>
</feature>
<evidence type="ECO:0000256" key="7">
    <source>
        <dbReference type="HAMAP-Rule" id="MF_00147"/>
    </source>
</evidence>
<evidence type="ECO:0000256" key="6">
    <source>
        <dbReference type="ARBA" id="ARBA00023235"/>
    </source>
</evidence>
<dbReference type="PANTHER" id="PTHR21139">
    <property type="entry name" value="TRIOSEPHOSPHATE ISOMERASE"/>
    <property type="match status" value="1"/>
</dbReference>
<evidence type="ECO:0000256" key="2">
    <source>
        <dbReference type="ARBA" id="ARBA00007422"/>
    </source>
</evidence>
<dbReference type="EMBL" id="JAVRHY010000003">
    <property type="protein sequence ID" value="MDT0617857.1"/>
    <property type="molecule type" value="Genomic_DNA"/>
</dbReference>
<dbReference type="Pfam" id="PF00121">
    <property type="entry name" value="TIM"/>
    <property type="match status" value="1"/>
</dbReference>
<dbReference type="NCBIfam" id="TIGR00419">
    <property type="entry name" value="tim"/>
    <property type="match status" value="1"/>
</dbReference>
<comment type="pathway">
    <text evidence="1">Carbohydrate metabolism; erythritol degradation.</text>
</comment>
<dbReference type="InterPro" id="IPR013785">
    <property type="entry name" value="Aldolase_TIM"/>
</dbReference>
<dbReference type="GO" id="GO:0004807">
    <property type="term" value="F:triose-phosphate isomerase activity"/>
    <property type="evidence" value="ECO:0007669"/>
    <property type="project" value="UniProtKB-EC"/>
</dbReference>
<feature type="active site" description="Electrophile" evidence="7">
    <location>
        <position position="96"/>
    </location>
</feature>
<dbReference type="RefSeq" id="WP_311657784.1">
    <property type="nucleotide sequence ID" value="NZ_JAVRHY010000003.1"/>
</dbReference>
<feature type="active site" description="Proton acceptor" evidence="7">
    <location>
        <position position="168"/>
    </location>
</feature>
<gene>
    <name evidence="7 9" type="primary">tpiA</name>
    <name evidence="9" type="ORF">RM531_05185</name>
</gene>
<evidence type="ECO:0000313" key="9">
    <source>
        <dbReference type="EMBL" id="MDT0617857.1"/>
    </source>
</evidence>
<evidence type="ECO:0000313" key="10">
    <source>
        <dbReference type="Proteomes" id="UP001259982"/>
    </source>
</evidence>
<dbReference type="InterPro" id="IPR035990">
    <property type="entry name" value="TIM_sf"/>
</dbReference>
<reference evidence="9 10" key="1">
    <citation type="submission" date="2023-09" db="EMBL/GenBank/DDBJ databases">
        <authorList>
            <person name="Rey-Velasco X."/>
        </authorList>
    </citation>
    <scope>NUCLEOTIDE SEQUENCE [LARGE SCALE GENOMIC DNA]</scope>
    <source>
        <strain evidence="9 10">P385</strain>
    </source>
</reference>
<accession>A0ABU3B5X6</accession>
<dbReference type="HAMAP" id="MF_00147_B">
    <property type="entry name" value="TIM_B"/>
    <property type="match status" value="1"/>
</dbReference>
<evidence type="ECO:0000256" key="5">
    <source>
        <dbReference type="ARBA" id="ARBA00023152"/>
    </source>
</evidence>
<dbReference type="CDD" id="cd00311">
    <property type="entry name" value="TIM"/>
    <property type="match status" value="1"/>
</dbReference>
<name>A0ABU3B5X6_9GAMM</name>
<dbReference type="Gene3D" id="3.20.20.70">
    <property type="entry name" value="Aldolase class I"/>
    <property type="match status" value="1"/>
</dbReference>
<dbReference type="InterPro" id="IPR020861">
    <property type="entry name" value="Triosephosphate_isomerase_AS"/>
</dbReference>
<dbReference type="InterPro" id="IPR000652">
    <property type="entry name" value="Triosephosphate_isomerase"/>
</dbReference>
<comment type="catalytic activity">
    <reaction evidence="7 8">
        <text>D-glyceraldehyde 3-phosphate = dihydroxyacetone phosphate</text>
        <dbReference type="Rhea" id="RHEA:18585"/>
        <dbReference type="ChEBI" id="CHEBI:57642"/>
        <dbReference type="ChEBI" id="CHEBI:59776"/>
        <dbReference type="EC" id="5.3.1.1"/>
    </reaction>
</comment>
<comment type="subcellular location">
    <subcellularLocation>
        <location evidence="7 8">Cytoplasm</location>
    </subcellularLocation>
</comment>
<protein>
    <recommendedName>
        <fullName evidence="7 8">Triosephosphate isomerase</fullName>
        <shortName evidence="7">TIM</shortName>
        <shortName evidence="7">TPI</shortName>
        <ecNumber evidence="7 8">5.3.1.1</ecNumber>
    </recommendedName>
    <alternativeName>
        <fullName evidence="7">Triose-phosphate isomerase</fullName>
    </alternativeName>
</protein>
<feature type="binding site" evidence="7">
    <location>
        <begin position="10"/>
        <end position="12"/>
    </location>
    <ligand>
        <name>substrate</name>
    </ligand>
</feature>
<feature type="binding site" evidence="7">
    <location>
        <begin position="234"/>
        <end position="235"/>
    </location>
    <ligand>
        <name>substrate</name>
    </ligand>
</feature>
<keyword evidence="6 7" id="KW-0413">Isomerase</keyword>
<organism evidence="9 10">
    <name type="scientific">Spectribacter acetivorans</name>
    <dbReference type="NCBI Taxonomy" id="3075603"/>
    <lineage>
        <taxon>Bacteria</taxon>
        <taxon>Pseudomonadati</taxon>
        <taxon>Pseudomonadota</taxon>
        <taxon>Gammaproteobacteria</taxon>
        <taxon>Salinisphaerales</taxon>
        <taxon>Salinisphaeraceae</taxon>
        <taxon>Spectribacter</taxon>
    </lineage>
</organism>
<dbReference type="Proteomes" id="UP001259982">
    <property type="component" value="Unassembled WGS sequence"/>
</dbReference>
<comment type="subunit">
    <text evidence="7 8">Homodimer.</text>
</comment>
<keyword evidence="10" id="KW-1185">Reference proteome</keyword>
<sequence>MARKPLIAGNWKMHGSRAHTASFADALAAQPLPDGIDALICPPFVHVADLVSRLAGTGVQVGGQNVCDKGGPGAYTGEVSAGMLADCGATHAIVGHSERRALYGEDDDVVSEKFALARDAGLVPVLCVGETLAEREADQTENVLRRQLGTVLGDHGVAAFADAVVAYEPVWAIGTGHTATPAQAQAVHAFLRAQIAAEDATIAAGLRIVYGGSVKPDNAADLLACEDVDGGLVGGASLEADSFLALCRAN</sequence>
<dbReference type="InterPro" id="IPR022896">
    <property type="entry name" value="TrioseP_Isoase_bac/euk"/>
</dbReference>
<keyword evidence="4 7" id="KW-0963">Cytoplasm</keyword>
<keyword evidence="3 7" id="KW-0312">Gluconeogenesis</keyword>
<comment type="function">
    <text evidence="7">Involved in the gluconeogenesis. Catalyzes stereospecifically the conversion of dihydroxyacetone phosphate (DHAP) to D-glyceraldehyde-3-phosphate (G3P).</text>
</comment>
<proteinExistence type="inferred from homology"/>
<dbReference type="EC" id="5.3.1.1" evidence="7 8"/>
<evidence type="ECO:0000256" key="8">
    <source>
        <dbReference type="RuleBase" id="RU363013"/>
    </source>
</evidence>
<dbReference type="PROSITE" id="PS00171">
    <property type="entry name" value="TIM_1"/>
    <property type="match status" value="1"/>
</dbReference>